<keyword evidence="1" id="KW-0732">Signal</keyword>
<name>A0A0M3JEQ1_ANISI</name>
<feature type="signal peptide" evidence="1">
    <location>
        <begin position="1"/>
        <end position="19"/>
    </location>
</feature>
<sequence>MLRNLTFALFFSLITFLSGQLYPFMPPMQPIQPAVVGRYGGIDGAIDPFHGAYGRSPYSQNPYGSTPPFGITQPGQGSMYGPIDPFYGAFGKTSHYNALSGT</sequence>
<evidence type="ECO:0000313" key="2">
    <source>
        <dbReference type="EMBL" id="VDK26216.1"/>
    </source>
</evidence>
<dbReference type="WBParaSite" id="ASIM_0000609701-mRNA-1">
    <property type="protein sequence ID" value="ASIM_0000609701-mRNA-1"/>
    <property type="gene ID" value="ASIM_0000609701"/>
</dbReference>
<dbReference type="AlphaFoldDB" id="A0A0M3JEQ1"/>
<keyword evidence="3" id="KW-1185">Reference proteome</keyword>
<dbReference type="Proteomes" id="UP000267096">
    <property type="component" value="Unassembled WGS sequence"/>
</dbReference>
<organism evidence="4">
    <name type="scientific">Anisakis simplex</name>
    <name type="common">Herring worm</name>
    <dbReference type="NCBI Taxonomy" id="6269"/>
    <lineage>
        <taxon>Eukaryota</taxon>
        <taxon>Metazoa</taxon>
        <taxon>Ecdysozoa</taxon>
        <taxon>Nematoda</taxon>
        <taxon>Chromadorea</taxon>
        <taxon>Rhabditida</taxon>
        <taxon>Spirurina</taxon>
        <taxon>Ascaridomorpha</taxon>
        <taxon>Ascaridoidea</taxon>
        <taxon>Anisakidae</taxon>
        <taxon>Anisakis</taxon>
        <taxon>Anisakis simplex complex</taxon>
    </lineage>
</organism>
<evidence type="ECO:0000313" key="4">
    <source>
        <dbReference type="WBParaSite" id="ASIM_0000609701-mRNA-1"/>
    </source>
</evidence>
<evidence type="ECO:0000313" key="3">
    <source>
        <dbReference type="Proteomes" id="UP000267096"/>
    </source>
</evidence>
<reference evidence="2 3" key="2">
    <citation type="submission" date="2018-11" db="EMBL/GenBank/DDBJ databases">
        <authorList>
            <consortium name="Pathogen Informatics"/>
        </authorList>
    </citation>
    <scope>NUCLEOTIDE SEQUENCE [LARGE SCALE GENOMIC DNA]</scope>
</reference>
<gene>
    <name evidence="2" type="ORF">ASIM_LOCUS5884</name>
</gene>
<accession>A0A0M3JEQ1</accession>
<feature type="chain" id="PRO_5043120872" evidence="1">
    <location>
        <begin position="20"/>
        <end position="102"/>
    </location>
</feature>
<evidence type="ECO:0000256" key="1">
    <source>
        <dbReference type="SAM" id="SignalP"/>
    </source>
</evidence>
<dbReference type="EMBL" id="UYRR01012104">
    <property type="protein sequence ID" value="VDK26216.1"/>
    <property type="molecule type" value="Genomic_DNA"/>
</dbReference>
<protein>
    <submittedName>
        <fullName evidence="4">Secreted protein</fullName>
    </submittedName>
</protein>
<reference evidence="4" key="1">
    <citation type="submission" date="2017-02" db="UniProtKB">
        <authorList>
            <consortium name="WormBaseParasite"/>
        </authorList>
    </citation>
    <scope>IDENTIFICATION</scope>
</reference>
<proteinExistence type="predicted"/>